<reference evidence="1" key="1">
    <citation type="journal article" date="2014" name="Front. Microbiol.">
        <title>High frequency of phylogenetically diverse reductive dehalogenase-homologous genes in deep subseafloor sedimentary metagenomes.</title>
        <authorList>
            <person name="Kawai M."/>
            <person name="Futagami T."/>
            <person name="Toyoda A."/>
            <person name="Takaki Y."/>
            <person name="Nishi S."/>
            <person name="Hori S."/>
            <person name="Arai W."/>
            <person name="Tsubouchi T."/>
            <person name="Morono Y."/>
            <person name="Uchiyama I."/>
            <person name="Ito T."/>
            <person name="Fujiyama A."/>
            <person name="Inagaki F."/>
            <person name="Takami H."/>
        </authorList>
    </citation>
    <scope>NUCLEOTIDE SEQUENCE</scope>
    <source>
        <strain evidence="1">Expedition CK06-06</strain>
    </source>
</reference>
<proteinExistence type="predicted"/>
<dbReference type="EMBL" id="BARV01008852">
    <property type="protein sequence ID" value="GAI09047.1"/>
    <property type="molecule type" value="Genomic_DNA"/>
</dbReference>
<gene>
    <name evidence="1" type="ORF">S06H3_17664</name>
</gene>
<accession>X1KPP9</accession>
<organism evidence="1">
    <name type="scientific">marine sediment metagenome</name>
    <dbReference type="NCBI Taxonomy" id="412755"/>
    <lineage>
        <taxon>unclassified sequences</taxon>
        <taxon>metagenomes</taxon>
        <taxon>ecological metagenomes</taxon>
    </lineage>
</organism>
<dbReference type="AlphaFoldDB" id="X1KPP9"/>
<evidence type="ECO:0000313" key="1">
    <source>
        <dbReference type="EMBL" id="GAI09047.1"/>
    </source>
</evidence>
<protein>
    <submittedName>
        <fullName evidence="1">Uncharacterized protein</fullName>
    </submittedName>
</protein>
<comment type="caution">
    <text evidence="1">The sequence shown here is derived from an EMBL/GenBank/DDBJ whole genome shotgun (WGS) entry which is preliminary data.</text>
</comment>
<name>X1KPP9_9ZZZZ</name>
<feature type="non-terminal residue" evidence="1">
    <location>
        <position position="69"/>
    </location>
</feature>
<sequence length="69" mass="7934">MTMGWKYAKPIKEKLITLEEPGKPLPFDADRRLVDEVTAQCDIKALVEGLKDKDETEARQTLETFGRRL</sequence>